<dbReference type="InterPro" id="IPR026193">
    <property type="entry name" value="NDUFV3"/>
</dbReference>
<dbReference type="EMBL" id="JBBHLL010000118">
    <property type="protein sequence ID" value="KAK7814890.1"/>
    <property type="molecule type" value="Genomic_DNA"/>
</dbReference>
<dbReference type="GO" id="GO:0045271">
    <property type="term" value="C:respiratory chain complex I"/>
    <property type="evidence" value="ECO:0007669"/>
    <property type="project" value="InterPro"/>
</dbReference>
<feature type="compositionally biased region" description="Basic and acidic residues" evidence="1">
    <location>
        <begin position="334"/>
        <end position="343"/>
    </location>
</feature>
<dbReference type="PANTHER" id="PTHR17117:SF3">
    <property type="entry name" value="NADH DEHYDROGENASE [UBIQUINONE] FLAVOPROTEIN 3, MITOCHONDRIAL"/>
    <property type="match status" value="1"/>
</dbReference>
<feature type="compositionally biased region" description="Basic and acidic residues" evidence="1">
    <location>
        <begin position="277"/>
        <end position="296"/>
    </location>
</feature>
<feature type="region of interest" description="Disordered" evidence="1">
    <location>
        <begin position="123"/>
        <end position="445"/>
    </location>
</feature>
<feature type="compositionally biased region" description="Basic and acidic residues" evidence="1">
    <location>
        <begin position="237"/>
        <end position="246"/>
    </location>
</feature>
<dbReference type="Proteomes" id="UP001488838">
    <property type="component" value="Unassembled WGS sequence"/>
</dbReference>
<feature type="compositionally biased region" description="Polar residues" evidence="1">
    <location>
        <begin position="301"/>
        <end position="319"/>
    </location>
</feature>
<evidence type="ECO:0000256" key="1">
    <source>
        <dbReference type="SAM" id="MobiDB-lite"/>
    </source>
</evidence>
<dbReference type="GO" id="GO:0005739">
    <property type="term" value="C:mitochondrion"/>
    <property type="evidence" value="ECO:0007669"/>
    <property type="project" value="InterPro"/>
</dbReference>
<feature type="compositionally biased region" description="Low complexity" evidence="1">
    <location>
        <begin position="152"/>
        <end position="162"/>
    </location>
</feature>
<evidence type="ECO:0008006" key="4">
    <source>
        <dbReference type="Google" id="ProtNLM"/>
    </source>
</evidence>
<reference evidence="2 3" key="1">
    <citation type="journal article" date="2023" name="bioRxiv">
        <title>Conserved and derived expression patterns and positive selection on dental genes reveal complex evolutionary context of ever-growing rodent molars.</title>
        <authorList>
            <person name="Calamari Z.T."/>
            <person name="Song A."/>
            <person name="Cohen E."/>
            <person name="Akter M."/>
            <person name="Roy R.D."/>
            <person name="Hallikas O."/>
            <person name="Christensen M.M."/>
            <person name="Li P."/>
            <person name="Marangoni P."/>
            <person name="Jernvall J."/>
            <person name="Klein O.D."/>
        </authorList>
    </citation>
    <scope>NUCLEOTIDE SEQUENCE [LARGE SCALE GENOMIC DNA]</scope>
    <source>
        <strain evidence="2">V071</strain>
    </source>
</reference>
<feature type="compositionally biased region" description="Polar residues" evidence="1">
    <location>
        <begin position="194"/>
        <end position="203"/>
    </location>
</feature>
<protein>
    <recommendedName>
        <fullName evidence="4">NADH dehydrogenase [ubiquinone] flavoprotein 3, mitochondrial</fullName>
    </recommendedName>
</protein>
<feature type="compositionally biased region" description="Polar residues" evidence="1">
    <location>
        <begin position="247"/>
        <end position="259"/>
    </location>
</feature>
<comment type="caution">
    <text evidence="2">The sequence shown here is derived from an EMBL/GenBank/DDBJ whole genome shotgun (WGS) entry which is preliminary data.</text>
</comment>
<gene>
    <name evidence="2" type="ORF">U0070_026391</name>
</gene>
<sequence length="479" mass="51495">MAVSLLLRGGRIRALKAAFLEARVFRELSSTVSLSTESGKIGKGIQPNPKKQSAPKDVVGAEERGKLLANHTAAAVSKSASPRSPYPAVENTGGAVAGPHPSGSLPLTDERLSKHLSRKTLVEFPQKVLSPPRVQGSDSEAQRRKQKGTHGSSSSSSSSSSDSDSDGEGHDSKMEPQVASKGKAGSYKPEASRPFQNGVSNITVPAKEKAKVQKPRTDVTYPEKSQQPKKKGTITKPLEDSKETRSKPVTSRSQSSEILDQNVKEEHLQGKLRPSKTRKESPKPFEAEEILPDHTKARSSARLTSGPVPTTRTQETSAGKQLAAAMPRAGAKPLEPKVPEPESKAASPQVPVGKESLEKQVPEGCLTAKAETLEGQKPVRYSKTVPVQKKDTFEERAEPQLAGKFQAADGEAPPTDAGAPQEAPGDTQEPTLAPEPTDATTYKNLQHHDYNTYTFLDLNLDLSKFRMPQPSSGRESPRH</sequence>
<dbReference type="AlphaFoldDB" id="A0AAW0IJX1"/>
<feature type="region of interest" description="Disordered" evidence="1">
    <location>
        <begin position="37"/>
        <end position="108"/>
    </location>
</feature>
<accession>A0AAW0IJX1</accession>
<name>A0AAW0IJX1_MYOGA</name>
<organism evidence="2 3">
    <name type="scientific">Myodes glareolus</name>
    <name type="common">Bank vole</name>
    <name type="synonym">Clethrionomys glareolus</name>
    <dbReference type="NCBI Taxonomy" id="447135"/>
    <lineage>
        <taxon>Eukaryota</taxon>
        <taxon>Metazoa</taxon>
        <taxon>Chordata</taxon>
        <taxon>Craniata</taxon>
        <taxon>Vertebrata</taxon>
        <taxon>Euteleostomi</taxon>
        <taxon>Mammalia</taxon>
        <taxon>Eutheria</taxon>
        <taxon>Euarchontoglires</taxon>
        <taxon>Glires</taxon>
        <taxon>Rodentia</taxon>
        <taxon>Myomorpha</taxon>
        <taxon>Muroidea</taxon>
        <taxon>Cricetidae</taxon>
        <taxon>Arvicolinae</taxon>
        <taxon>Myodes</taxon>
    </lineage>
</organism>
<evidence type="ECO:0000313" key="2">
    <source>
        <dbReference type="EMBL" id="KAK7814890.1"/>
    </source>
</evidence>
<keyword evidence="3" id="KW-1185">Reference proteome</keyword>
<feature type="compositionally biased region" description="Basic and acidic residues" evidence="1">
    <location>
        <begin position="206"/>
        <end position="217"/>
    </location>
</feature>
<feature type="compositionally biased region" description="Basic and acidic residues" evidence="1">
    <location>
        <begin position="388"/>
        <end position="398"/>
    </location>
</feature>
<dbReference type="GO" id="GO:0042775">
    <property type="term" value="P:mitochondrial ATP synthesis coupled electron transport"/>
    <property type="evidence" value="ECO:0007669"/>
    <property type="project" value="TreeGrafter"/>
</dbReference>
<proteinExistence type="predicted"/>
<dbReference type="PANTHER" id="PTHR17117">
    <property type="entry name" value="NADH-UBIQUINONE OXIDOREDUCTASE"/>
    <property type="match status" value="1"/>
</dbReference>
<dbReference type="Pfam" id="PF15880">
    <property type="entry name" value="NDUFV3"/>
    <property type="match status" value="1"/>
</dbReference>
<evidence type="ECO:0000313" key="3">
    <source>
        <dbReference type="Proteomes" id="UP001488838"/>
    </source>
</evidence>